<proteinExistence type="inferred from homology"/>
<accession>A0A3D8J7R3</accession>
<comment type="caution">
    <text evidence="6">Lacks conserved residue(s) required for the propagation of feature annotation.</text>
</comment>
<reference evidence="11 12" key="1">
    <citation type="submission" date="2018-04" db="EMBL/GenBank/DDBJ databases">
        <title>Novel Campyloabacter and Helicobacter Species and Strains.</title>
        <authorList>
            <person name="Mannion A.J."/>
            <person name="Shen Z."/>
            <person name="Fox J.G."/>
        </authorList>
    </citation>
    <scope>NUCLEOTIDE SEQUENCE [LARGE SCALE GENOMIC DNA]</scope>
    <source>
        <strain evidence="11 12">MIT 97-5075</strain>
    </source>
</reference>
<dbReference type="NCBIfam" id="TIGR00231">
    <property type="entry name" value="small_GTP"/>
    <property type="match status" value="1"/>
</dbReference>
<evidence type="ECO:0000256" key="1">
    <source>
        <dbReference type="ARBA" id="ARBA00011043"/>
    </source>
</evidence>
<keyword evidence="12" id="KW-1185">Reference proteome</keyword>
<dbReference type="InterPro" id="IPR027368">
    <property type="entry name" value="MnmE_dom2"/>
</dbReference>
<evidence type="ECO:0000259" key="8">
    <source>
        <dbReference type="Pfam" id="PF01926"/>
    </source>
</evidence>
<dbReference type="Gene3D" id="3.30.1360.120">
    <property type="entry name" value="Probable tRNA modification gtpase trme, domain 1"/>
    <property type="match status" value="1"/>
</dbReference>
<keyword evidence="6" id="KW-0963">Cytoplasm</keyword>
<organism evidence="11 12">
    <name type="scientific">Helicobacter aurati</name>
    <dbReference type="NCBI Taxonomy" id="137778"/>
    <lineage>
        <taxon>Bacteria</taxon>
        <taxon>Pseudomonadati</taxon>
        <taxon>Campylobacterota</taxon>
        <taxon>Epsilonproteobacteria</taxon>
        <taxon>Campylobacterales</taxon>
        <taxon>Helicobacteraceae</taxon>
        <taxon>Helicobacter</taxon>
    </lineage>
</organism>
<evidence type="ECO:0000313" key="12">
    <source>
        <dbReference type="Proteomes" id="UP000256424"/>
    </source>
</evidence>
<feature type="binding site" evidence="6">
    <location>
        <position position="247"/>
    </location>
    <ligand>
        <name>Mg(2+)</name>
        <dbReference type="ChEBI" id="CHEBI:18420"/>
    </ligand>
</feature>
<dbReference type="GO" id="GO:0002098">
    <property type="term" value="P:tRNA wobble uridine modification"/>
    <property type="evidence" value="ECO:0007669"/>
    <property type="project" value="TreeGrafter"/>
</dbReference>
<dbReference type="CDD" id="cd14858">
    <property type="entry name" value="TrmE_N"/>
    <property type="match status" value="1"/>
</dbReference>
<dbReference type="OrthoDB" id="9805918at2"/>
<dbReference type="InterPro" id="IPR005225">
    <property type="entry name" value="Small_GTP-bd"/>
</dbReference>
<dbReference type="Pfam" id="PF10396">
    <property type="entry name" value="TrmE_N"/>
    <property type="match status" value="1"/>
</dbReference>
<keyword evidence="6" id="KW-0460">Magnesium</keyword>
<keyword evidence="6" id="KW-0378">Hydrolase</keyword>
<name>A0A3D8J7R3_9HELI</name>
<dbReference type="InterPro" id="IPR006073">
    <property type="entry name" value="GTP-bd"/>
</dbReference>
<evidence type="ECO:0000313" key="11">
    <source>
        <dbReference type="EMBL" id="RDU73156.1"/>
    </source>
</evidence>
<feature type="binding site" evidence="6">
    <location>
        <begin position="262"/>
        <end position="268"/>
    </location>
    <ligand>
        <name>GTP</name>
        <dbReference type="ChEBI" id="CHEBI:37565"/>
    </ligand>
</feature>
<evidence type="ECO:0000256" key="5">
    <source>
        <dbReference type="ARBA" id="ARBA00023134"/>
    </source>
</evidence>
<dbReference type="InterPro" id="IPR027417">
    <property type="entry name" value="P-loop_NTPase"/>
</dbReference>
<protein>
    <recommendedName>
        <fullName evidence="6">tRNA modification GTPase MnmE</fullName>
        <ecNumber evidence="6">3.6.-.-</ecNumber>
    </recommendedName>
</protein>
<feature type="binding site" evidence="6">
    <location>
        <position position="468"/>
    </location>
    <ligand>
        <name>(6S)-5-formyl-5,6,7,8-tetrahydrofolate</name>
        <dbReference type="ChEBI" id="CHEBI:57457"/>
    </ligand>
</feature>
<gene>
    <name evidence="6" type="primary">mnmE</name>
    <name evidence="6" type="synonym">trmE</name>
    <name evidence="11" type="ORF">CQA66_02745</name>
</gene>
<dbReference type="InterPro" id="IPR018948">
    <property type="entry name" value="GTP-bd_TrmE_N"/>
</dbReference>
<dbReference type="Gene3D" id="1.20.120.430">
    <property type="entry name" value="tRNA modification GTPase MnmE domain 2"/>
    <property type="match status" value="1"/>
</dbReference>
<dbReference type="GO" id="GO:0005525">
    <property type="term" value="F:GTP binding"/>
    <property type="evidence" value="ECO:0007669"/>
    <property type="project" value="UniProtKB-UniRule"/>
</dbReference>
<dbReference type="SUPFAM" id="SSF103025">
    <property type="entry name" value="Folate-binding domain"/>
    <property type="match status" value="1"/>
</dbReference>
<feature type="binding site" evidence="6">
    <location>
        <position position="99"/>
    </location>
    <ligand>
        <name>(6S)-5-formyl-5,6,7,8-tetrahydrofolate</name>
        <dbReference type="ChEBI" id="CHEBI:57457"/>
    </ligand>
</feature>
<comment type="subunit">
    <text evidence="6">Homodimer. Heterotetramer of two MnmE and two MnmG subunits.</text>
</comment>
<feature type="binding site" evidence="6">
    <location>
        <begin position="287"/>
        <end position="290"/>
    </location>
    <ligand>
        <name>GTP</name>
        <dbReference type="ChEBI" id="CHEBI:37565"/>
    </ligand>
</feature>
<feature type="binding site" evidence="6">
    <location>
        <position position="268"/>
    </location>
    <ligand>
        <name>Mg(2+)</name>
        <dbReference type="ChEBI" id="CHEBI:18420"/>
    </ligand>
</feature>
<keyword evidence="2 6" id="KW-0819">tRNA processing</keyword>
<evidence type="ECO:0000259" key="9">
    <source>
        <dbReference type="Pfam" id="PF10396"/>
    </source>
</evidence>
<dbReference type="GO" id="GO:0003924">
    <property type="term" value="F:GTPase activity"/>
    <property type="evidence" value="ECO:0007669"/>
    <property type="project" value="UniProtKB-UniRule"/>
</dbReference>
<dbReference type="EMBL" id="NXLW01000003">
    <property type="protein sequence ID" value="RDU73156.1"/>
    <property type="molecule type" value="Genomic_DNA"/>
</dbReference>
<dbReference type="NCBIfam" id="TIGR00450">
    <property type="entry name" value="mnmE_trmE_thdF"/>
    <property type="match status" value="1"/>
</dbReference>
<dbReference type="AlphaFoldDB" id="A0A3D8J7R3"/>
<dbReference type="GO" id="GO:0046872">
    <property type="term" value="F:metal ion binding"/>
    <property type="evidence" value="ECO:0007669"/>
    <property type="project" value="UniProtKB-KW"/>
</dbReference>
<evidence type="ECO:0000259" key="10">
    <source>
        <dbReference type="Pfam" id="PF12631"/>
    </source>
</evidence>
<dbReference type="InterPro" id="IPR027266">
    <property type="entry name" value="TrmE/GcvT-like"/>
</dbReference>
<dbReference type="Pfam" id="PF01926">
    <property type="entry name" value="MMR_HSR1"/>
    <property type="match status" value="1"/>
</dbReference>
<dbReference type="SUPFAM" id="SSF52540">
    <property type="entry name" value="P-loop containing nucleoside triphosphate hydrolases"/>
    <property type="match status" value="1"/>
</dbReference>
<dbReference type="Pfam" id="PF12631">
    <property type="entry name" value="MnmE_helical"/>
    <property type="match status" value="1"/>
</dbReference>
<comment type="similarity">
    <text evidence="1 6 7">Belongs to the TRAFAC class TrmE-Era-EngA-EngB-Septin-like GTPase superfamily. TrmE GTPase family.</text>
</comment>
<feature type="binding site" evidence="6">
    <location>
        <position position="24"/>
    </location>
    <ligand>
        <name>(6S)-5-formyl-5,6,7,8-tetrahydrofolate</name>
        <dbReference type="ChEBI" id="CHEBI:57457"/>
    </ligand>
</feature>
<feature type="domain" description="GTP-binding protein TrmE N-terminal" evidence="9">
    <location>
        <begin position="7"/>
        <end position="138"/>
    </location>
</feature>
<keyword evidence="5 6" id="KW-0342">GTP-binding</keyword>
<feature type="domain" description="MnmE helical" evidence="10">
    <location>
        <begin position="142"/>
        <end position="465"/>
    </location>
</feature>
<evidence type="ECO:0000256" key="7">
    <source>
        <dbReference type="RuleBase" id="RU003313"/>
    </source>
</evidence>
<dbReference type="GO" id="GO:0030488">
    <property type="term" value="P:tRNA methylation"/>
    <property type="evidence" value="ECO:0007669"/>
    <property type="project" value="TreeGrafter"/>
</dbReference>
<dbReference type="Gene3D" id="3.40.50.300">
    <property type="entry name" value="P-loop containing nucleotide triphosphate hydrolases"/>
    <property type="match status" value="1"/>
</dbReference>
<comment type="cofactor">
    <cofactor evidence="6">
        <name>K(+)</name>
        <dbReference type="ChEBI" id="CHEBI:29103"/>
    </cofactor>
    <text evidence="6">Binds 1 potassium ion per subunit.</text>
</comment>
<dbReference type="PANTHER" id="PTHR42714:SF2">
    <property type="entry name" value="TRNA MODIFICATION GTPASE GTPBP3, MITOCHONDRIAL"/>
    <property type="match status" value="1"/>
</dbReference>
<evidence type="ECO:0000256" key="3">
    <source>
        <dbReference type="ARBA" id="ARBA00022741"/>
    </source>
</evidence>
<dbReference type="HAMAP" id="MF_00379">
    <property type="entry name" value="GTPase_MnmE"/>
    <property type="match status" value="1"/>
</dbReference>
<keyword evidence="4 6" id="KW-0630">Potassium</keyword>
<evidence type="ECO:0000256" key="6">
    <source>
        <dbReference type="HAMAP-Rule" id="MF_00379"/>
    </source>
</evidence>
<keyword evidence="3 6" id="KW-0547">Nucleotide-binding</keyword>
<comment type="subcellular location">
    <subcellularLocation>
        <location evidence="6">Cytoplasm</location>
    </subcellularLocation>
</comment>
<dbReference type="InterPro" id="IPR031168">
    <property type="entry name" value="G_TrmE"/>
</dbReference>
<dbReference type="RefSeq" id="WP_104762695.1">
    <property type="nucleotide sequence ID" value="NZ_FZPM01000006.1"/>
</dbReference>
<keyword evidence="6" id="KW-0479">Metal-binding</keyword>
<feature type="binding site" evidence="6">
    <location>
        <position position="138"/>
    </location>
    <ligand>
        <name>(6S)-5-formyl-5,6,7,8-tetrahydrofolate</name>
        <dbReference type="ChEBI" id="CHEBI:57457"/>
    </ligand>
</feature>
<dbReference type="GO" id="GO:0005829">
    <property type="term" value="C:cytosol"/>
    <property type="evidence" value="ECO:0007669"/>
    <property type="project" value="TreeGrafter"/>
</dbReference>
<comment type="caution">
    <text evidence="11">The sequence shown here is derived from an EMBL/GenBank/DDBJ whole genome shotgun (WGS) entry which is preliminary data.</text>
</comment>
<comment type="function">
    <text evidence="6">Exhibits a very high intrinsic GTPase hydrolysis rate. Involved in the addition of a carboxymethylaminomethyl (cmnm) group at the wobble position (U34) of certain tRNAs, forming tRNA-cmnm(5)s(2)U34.</text>
</comment>
<dbReference type="EC" id="3.6.-.-" evidence="6"/>
<dbReference type="CDD" id="cd04164">
    <property type="entry name" value="trmE"/>
    <property type="match status" value="1"/>
</dbReference>
<feature type="binding site" evidence="6">
    <location>
        <begin position="243"/>
        <end position="248"/>
    </location>
    <ligand>
        <name>GTP</name>
        <dbReference type="ChEBI" id="CHEBI:37565"/>
    </ligand>
</feature>
<dbReference type="InterPro" id="IPR004520">
    <property type="entry name" value="GTPase_MnmE"/>
</dbReference>
<dbReference type="Proteomes" id="UP000256424">
    <property type="component" value="Unassembled WGS sequence"/>
</dbReference>
<dbReference type="InterPro" id="IPR025867">
    <property type="entry name" value="MnmE_helical"/>
</dbReference>
<dbReference type="PANTHER" id="PTHR42714">
    <property type="entry name" value="TRNA MODIFICATION GTPASE GTPBP3"/>
    <property type="match status" value="1"/>
</dbReference>
<evidence type="ECO:0000256" key="4">
    <source>
        <dbReference type="ARBA" id="ARBA00022958"/>
    </source>
</evidence>
<feature type="domain" description="G" evidence="8">
    <location>
        <begin position="236"/>
        <end position="353"/>
    </location>
</feature>
<sequence>MNEQQHTIVAISSGISKSAISIVRLSGEKALEIAYQFIMPKHNQAIHTNYPSNSSKNIRLIPRKATLCSLYDSKGRLLDKAIMIYFKAPFSFNGEDIVEIQSHGGLLITQEILKSALDFGATLASPGEFSKRALRNGKLDMVELEATIALINNTNTNLTQLLVRNLTGECARMLESSRQAILEIIAQIEVCIDYSEEDLDPAILEKSLSSLQFLIKRFRAIRESSAHYSRLQGAKLSILGKPNVGKSSLLNLLLLRDRAIVSQEAGTTRDVITESLDINGNIISLSDTAGIRTSSNSIENQGMQRSLECAKESEILLCVFDLSRNMDEDDYKILDFIHLDSIKTKSILIVLNKNDLPKKNTYDFSDFNYCVINTKDINHRQIITDKIQEYITMHIDSDTFILTNAAQNTFLESALNNLMKASSLLEKNILELASFELMESLKNLSAITKPYNVEEILDSMFSQFCVGK</sequence>
<evidence type="ECO:0000256" key="2">
    <source>
        <dbReference type="ARBA" id="ARBA00022694"/>
    </source>
</evidence>